<evidence type="ECO:0000313" key="5">
    <source>
        <dbReference type="Proteomes" id="UP001518925"/>
    </source>
</evidence>
<gene>
    <name evidence="4" type="ORF">JR050_16950</name>
</gene>
<dbReference type="RefSeq" id="WP_204204810.1">
    <property type="nucleotide sequence ID" value="NZ_JAFELM010000043.1"/>
</dbReference>
<dbReference type="InterPro" id="IPR014781">
    <property type="entry name" value="Anthrax_toxin_lethal/edema_N/C"/>
</dbReference>
<keyword evidence="5" id="KW-1185">Reference proteome</keyword>
<evidence type="ECO:0000313" key="4">
    <source>
        <dbReference type="EMBL" id="MBM6619351.1"/>
    </source>
</evidence>
<evidence type="ECO:0000259" key="3">
    <source>
        <dbReference type="PROSITE" id="PS51995"/>
    </source>
</evidence>
<comment type="subcellular location">
    <subcellularLocation>
        <location evidence="1">Secreted</location>
    </subcellularLocation>
</comment>
<dbReference type="InterPro" id="IPR047568">
    <property type="entry name" value="ATLF-like_dom"/>
</dbReference>
<comment type="caution">
    <text evidence="4">The sequence shown here is derived from an EMBL/GenBank/DDBJ whole genome shotgun (WGS) entry which is preliminary data.</text>
</comment>
<dbReference type="Gene3D" id="3.40.390.10">
    <property type="entry name" value="Collagenase (Catalytic Domain)"/>
    <property type="match status" value="1"/>
</dbReference>
<dbReference type="Pfam" id="PF07737">
    <property type="entry name" value="ATLF"/>
    <property type="match status" value="1"/>
</dbReference>
<dbReference type="Proteomes" id="UP001518925">
    <property type="component" value="Unassembled WGS sequence"/>
</dbReference>
<evidence type="ECO:0000256" key="2">
    <source>
        <dbReference type="ARBA" id="ARBA00022525"/>
    </source>
</evidence>
<organism evidence="4 5">
    <name type="scientific">Bacillus suaedaesalsae</name>
    <dbReference type="NCBI Taxonomy" id="2810349"/>
    <lineage>
        <taxon>Bacteria</taxon>
        <taxon>Bacillati</taxon>
        <taxon>Bacillota</taxon>
        <taxon>Bacilli</taxon>
        <taxon>Bacillales</taxon>
        <taxon>Bacillaceae</taxon>
        <taxon>Bacillus</taxon>
    </lineage>
</organism>
<proteinExistence type="predicted"/>
<accession>A0ABS2DLP5</accession>
<reference evidence="4 5" key="1">
    <citation type="submission" date="2021-02" db="EMBL/GenBank/DDBJ databases">
        <title>Bacillus sp. RD4P76, an endophyte from a halophyte.</title>
        <authorList>
            <person name="Sun J.-Q."/>
        </authorList>
    </citation>
    <scope>NUCLEOTIDE SEQUENCE [LARGE SCALE GENOMIC DNA]</scope>
    <source>
        <strain evidence="4 5">RD4P76</strain>
    </source>
</reference>
<dbReference type="InterPro" id="IPR024079">
    <property type="entry name" value="MetalloPept_cat_dom_sf"/>
</dbReference>
<sequence length="247" mass="27964">MRKTFSILLLTMILFIPVMVFKGTEASQGGALLRENKKMMMQLSSTSTIDYLKDIVVVPDDSFEEEEVLHMINRISKIHPSILEKVVSHNVRLKLFTGTLTDQPGFTHLKGVKPRGYVRNTWDDVPGAGGSSLVLAKIGHSHKGKGHGSVNLELHELAHSIDKLVFNSIRDDATFIKIWKEEAPLLFPAQPYFINHSEEYFAESFAMYNLSFFTSSDLFIRAPKTYEYIKNLESQPNQGIELAVSFR</sequence>
<protein>
    <submittedName>
        <fullName evidence="4">Toxin</fullName>
    </submittedName>
</protein>
<dbReference type="EMBL" id="JAFELM010000043">
    <property type="protein sequence ID" value="MBM6619351.1"/>
    <property type="molecule type" value="Genomic_DNA"/>
</dbReference>
<name>A0ABS2DLP5_9BACI</name>
<dbReference type="CDD" id="cd20183">
    <property type="entry name" value="M34_PPEP"/>
    <property type="match status" value="1"/>
</dbReference>
<feature type="domain" description="ATLF-like" evidence="3">
    <location>
        <begin position="49"/>
        <end position="234"/>
    </location>
</feature>
<evidence type="ECO:0000256" key="1">
    <source>
        <dbReference type="ARBA" id="ARBA00004613"/>
    </source>
</evidence>
<dbReference type="SUPFAM" id="SSF55486">
    <property type="entry name" value="Metalloproteases ('zincins'), catalytic domain"/>
    <property type="match status" value="1"/>
</dbReference>
<dbReference type="PROSITE" id="PS51995">
    <property type="entry name" value="ATLF"/>
    <property type="match status" value="1"/>
</dbReference>
<keyword evidence="2" id="KW-0964">Secreted</keyword>